<feature type="compositionally biased region" description="Basic residues" evidence="5">
    <location>
        <begin position="1"/>
        <end position="10"/>
    </location>
</feature>
<dbReference type="PANTHER" id="PTHR21661:SF35">
    <property type="entry name" value="EPOXIDE HYDROLASE"/>
    <property type="match status" value="1"/>
</dbReference>
<evidence type="ECO:0000313" key="7">
    <source>
        <dbReference type="EMBL" id="KIW43420.1"/>
    </source>
</evidence>
<dbReference type="InterPro" id="IPR000639">
    <property type="entry name" value="Epox_hydrolase-like"/>
</dbReference>
<reference evidence="7 8" key="1">
    <citation type="submission" date="2015-01" db="EMBL/GenBank/DDBJ databases">
        <title>The Genome Sequence of Exophiala oligosperma CBS72588.</title>
        <authorList>
            <consortium name="The Broad Institute Genomics Platform"/>
            <person name="Cuomo C."/>
            <person name="de Hoog S."/>
            <person name="Gorbushina A."/>
            <person name="Stielow B."/>
            <person name="Teixiera M."/>
            <person name="Abouelleil A."/>
            <person name="Chapman S.B."/>
            <person name="Priest M."/>
            <person name="Young S.K."/>
            <person name="Wortman J."/>
            <person name="Nusbaum C."/>
            <person name="Birren B."/>
        </authorList>
    </citation>
    <scope>NUCLEOTIDE SEQUENCE [LARGE SCALE GENOMIC DNA]</scope>
    <source>
        <strain evidence="7 8">CBS 72588</strain>
    </source>
</reference>
<evidence type="ECO:0000256" key="5">
    <source>
        <dbReference type="SAM" id="MobiDB-lite"/>
    </source>
</evidence>
<evidence type="ECO:0000256" key="4">
    <source>
        <dbReference type="PIRSR" id="PIRSR001112-1"/>
    </source>
</evidence>
<dbReference type="EMBL" id="KN847335">
    <property type="protein sequence ID" value="KIW43420.1"/>
    <property type="molecule type" value="Genomic_DNA"/>
</dbReference>
<comment type="similarity">
    <text evidence="1">Belongs to the peptidase S33 family.</text>
</comment>
<dbReference type="SUPFAM" id="SSF53474">
    <property type="entry name" value="alpha/beta-Hydrolases"/>
    <property type="match status" value="1"/>
</dbReference>
<dbReference type="InterPro" id="IPR016292">
    <property type="entry name" value="Epoxide_hydrolase"/>
</dbReference>
<dbReference type="PRINTS" id="PR00412">
    <property type="entry name" value="EPOXHYDRLASE"/>
</dbReference>
<dbReference type="PANTHER" id="PTHR21661">
    <property type="entry name" value="EPOXIDE HYDROLASE 1-RELATED"/>
    <property type="match status" value="1"/>
</dbReference>
<evidence type="ECO:0000259" key="6">
    <source>
        <dbReference type="Pfam" id="PF06441"/>
    </source>
</evidence>
<feature type="active site" description="Proton donor" evidence="4">
    <location>
        <position position="353"/>
    </location>
</feature>
<evidence type="ECO:0000256" key="1">
    <source>
        <dbReference type="ARBA" id="ARBA00010088"/>
    </source>
</evidence>
<dbReference type="GO" id="GO:0097176">
    <property type="term" value="P:epoxide metabolic process"/>
    <property type="evidence" value="ECO:0007669"/>
    <property type="project" value="TreeGrafter"/>
</dbReference>
<dbReference type="VEuPathDB" id="FungiDB:PV06_04527"/>
<dbReference type="GO" id="GO:0004301">
    <property type="term" value="F:epoxide hydrolase activity"/>
    <property type="evidence" value="ECO:0007669"/>
    <property type="project" value="TreeGrafter"/>
</dbReference>
<dbReference type="HOGENOM" id="CLU_019414_0_2_1"/>
<dbReference type="STRING" id="215243.A0A0D2DLW9"/>
<proteinExistence type="inferred from homology"/>
<dbReference type="Pfam" id="PF06441">
    <property type="entry name" value="EHN"/>
    <property type="match status" value="1"/>
</dbReference>
<dbReference type="Gene3D" id="3.40.50.1820">
    <property type="entry name" value="alpha/beta hydrolase"/>
    <property type="match status" value="1"/>
</dbReference>
<dbReference type="GeneID" id="27356601"/>
<feature type="region of interest" description="Disordered" evidence="5">
    <location>
        <begin position="1"/>
        <end position="21"/>
    </location>
</feature>
<name>A0A0D2DLW9_9EURO</name>
<evidence type="ECO:0000256" key="3">
    <source>
        <dbReference type="ARBA" id="ARBA00022801"/>
    </source>
</evidence>
<evidence type="ECO:0000256" key="2">
    <source>
        <dbReference type="ARBA" id="ARBA00022797"/>
    </source>
</evidence>
<accession>A0A0D2DLW9</accession>
<gene>
    <name evidence="7" type="ORF">PV06_04527</name>
</gene>
<dbReference type="OrthoDB" id="4078873at2759"/>
<protein>
    <recommendedName>
        <fullName evidence="6">Epoxide hydrolase N-terminal domain-containing protein</fullName>
    </recommendedName>
</protein>
<keyword evidence="3" id="KW-0378">Hydrolase</keyword>
<feature type="active site" description="Nucleophile" evidence="4">
    <location>
        <position position="220"/>
    </location>
</feature>
<evidence type="ECO:0000313" key="8">
    <source>
        <dbReference type="Proteomes" id="UP000053342"/>
    </source>
</evidence>
<sequence length="444" mass="50270">MADNHPHHHDPSRSPPQLSLSEHDLGLNFKATFTEEILPFSISVSEEFLGLTKLKVSLTRFVDDQNQPDHEDGPPRREAEAVARHWCESYDWRAVEASLNSRLEQFTTMVHTARTSLHPYPGPIPLHFVHHRSPRADAVPLLFVHGWPGSFIEVLDIVDQLTNPSDPSHCAFHVVAPSIPGYGFSPPPRSPGFGYRQAGATFHSLMVKLGYDRYVFQGGDAGDFINRYAAVDFPESVVSGLSNFWVVPPTADDVERYNGRRKGNLDDDGDEKYTIESYRRFTTQSWAYGHLHQTRPLRLAVGLTDSPVGLAMWIYDSVRTGVDDPDKIWTPDRVVTWTMMHWINGPYGAFGLYKNGAKDGAISPTGINLLPYVHQPVAISEFPYDLWYRTPLEWARRGGNVKYRTVHDRGGHFASLDAPDLLVDDIRRFFGDREVSNTKVFFRE</sequence>
<organism evidence="7 8">
    <name type="scientific">Exophiala oligosperma</name>
    <dbReference type="NCBI Taxonomy" id="215243"/>
    <lineage>
        <taxon>Eukaryota</taxon>
        <taxon>Fungi</taxon>
        <taxon>Dikarya</taxon>
        <taxon>Ascomycota</taxon>
        <taxon>Pezizomycotina</taxon>
        <taxon>Eurotiomycetes</taxon>
        <taxon>Chaetothyriomycetidae</taxon>
        <taxon>Chaetothyriales</taxon>
        <taxon>Herpotrichiellaceae</taxon>
        <taxon>Exophiala</taxon>
    </lineage>
</organism>
<dbReference type="AlphaFoldDB" id="A0A0D2DLW9"/>
<feature type="active site" description="Proton acceptor" evidence="4">
    <location>
        <position position="412"/>
    </location>
</feature>
<dbReference type="PIRSF" id="PIRSF001112">
    <property type="entry name" value="Epoxide_hydrolase"/>
    <property type="match status" value="1"/>
</dbReference>
<dbReference type="Proteomes" id="UP000053342">
    <property type="component" value="Unassembled WGS sequence"/>
</dbReference>
<keyword evidence="2" id="KW-0058">Aromatic hydrocarbons catabolism</keyword>
<dbReference type="InterPro" id="IPR010497">
    <property type="entry name" value="Epoxide_hydro_N"/>
</dbReference>
<dbReference type="RefSeq" id="XP_016263636.1">
    <property type="nucleotide sequence ID" value="XM_016405430.1"/>
</dbReference>
<feature type="domain" description="Epoxide hydrolase N-terminal" evidence="6">
    <location>
        <begin position="38"/>
        <end position="154"/>
    </location>
</feature>
<dbReference type="InterPro" id="IPR029058">
    <property type="entry name" value="AB_hydrolase_fold"/>
</dbReference>
<keyword evidence="8" id="KW-1185">Reference proteome</keyword>